<dbReference type="AlphaFoldDB" id="A0A1C4AU84"/>
<dbReference type="Gene3D" id="2.60.40.1080">
    <property type="match status" value="1"/>
</dbReference>
<protein>
    <submittedName>
        <fullName evidence="2">Uncharacterized protein</fullName>
    </submittedName>
</protein>
<keyword evidence="1" id="KW-0812">Transmembrane</keyword>
<dbReference type="EMBL" id="FMBA01000014">
    <property type="protein sequence ID" value="SCB98066.1"/>
    <property type="molecule type" value="Genomic_DNA"/>
</dbReference>
<sequence length="508" mass="55267">MEATRYNTALICSLCKKYFQVNSSKIHSLFIKIAINTLFIIFMALLTITNSYAALSAKTIKKIEGSAPYIKLNGSAINELADLLSFQKPDSSSGYVEIYPSIDKVIYAHNGDKFNQFITKVVADGQPNHLSNIVGVSYADDDGDLAHLTMGITGTLTATWSYRQPDGTIRTLSADELKNKLDSCQGPYQLTISANNVKVQSQYGIPSERAYGSLSKTYTIKVDDFKICYIKPASLQIYDASGVGVNTCTNTTNCKFIGGYNPSVFIPNEGFSALAPTKFPTTAFDKAKFTLIMSGEQSDYIYTSSNPNLVSISNVAGSEGVVTFNSSVHPNLPFDVTLSARTKPNIITPSKTSIYSFTINKWIRALPPTQYKTERELAGNGIFPAANACAGRDLGMISAEEAASYFYSPMELSNAPNAATAVTGHGTGSLPSWIHNKNTRLSRDIDGTFYGEWGNLYSYPQSGFNLARGCTWSSQTATNTWIFGVNVQSGYVGYNALQNNGCIPVCRK</sequence>
<evidence type="ECO:0000313" key="3">
    <source>
        <dbReference type="Proteomes" id="UP000199698"/>
    </source>
</evidence>
<accession>A0A1C4AU84</accession>
<keyword evidence="3" id="KW-1185">Reference proteome</keyword>
<name>A0A1C4AU84_9GAMM</name>
<keyword evidence="1" id="KW-1133">Transmembrane helix</keyword>
<organism evidence="2 3">
    <name type="scientific">Gilliamella intestini</name>
    <dbReference type="NCBI Taxonomy" id="1798183"/>
    <lineage>
        <taxon>Bacteria</taxon>
        <taxon>Pseudomonadati</taxon>
        <taxon>Pseudomonadota</taxon>
        <taxon>Gammaproteobacteria</taxon>
        <taxon>Orbales</taxon>
        <taxon>Orbaceae</taxon>
        <taxon>Gilliamella</taxon>
    </lineage>
</organism>
<dbReference type="Proteomes" id="UP000199698">
    <property type="component" value="Unassembled WGS sequence"/>
</dbReference>
<keyword evidence="1" id="KW-0472">Membrane</keyword>
<feature type="transmembrane region" description="Helical" evidence="1">
    <location>
        <begin position="29"/>
        <end position="48"/>
    </location>
</feature>
<reference evidence="3" key="1">
    <citation type="submission" date="2016-08" db="EMBL/GenBank/DDBJ databases">
        <authorList>
            <person name="Varghese N."/>
            <person name="Submissions Spin"/>
        </authorList>
    </citation>
    <scope>NUCLEOTIDE SEQUENCE [LARGE SCALE GENOMIC DNA]</scope>
    <source>
        <strain evidence="3">R-53144</strain>
    </source>
</reference>
<dbReference type="SUPFAM" id="SSF49373">
    <property type="entry name" value="Invasin/intimin cell-adhesion fragments"/>
    <property type="match status" value="1"/>
</dbReference>
<gene>
    <name evidence="2" type="ORF">GA0061080_10144</name>
</gene>
<dbReference type="InterPro" id="IPR008964">
    <property type="entry name" value="Invasin/intimin_cell_adhesion"/>
</dbReference>
<evidence type="ECO:0000256" key="1">
    <source>
        <dbReference type="SAM" id="Phobius"/>
    </source>
</evidence>
<evidence type="ECO:0000313" key="2">
    <source>
        <dbReference type="EMBL" id="SCB98066.1"/>
    </source>
</evidence>
<proteinExistence type="predicted"/>